<proteinExistence type="predicted"/>
<evidence type="ECO:0000313" key="1">
    <source>
        <dbReference type="EMBL" id="MFF0498499.1"/>
    </source>
</evidence>
<dbReference type="InterPro" id="IPR011604">
    <property type="entry name" value="PDDEXK-like_dom_sf"/>
</dbReference>
<protein>
    <recommendedName>
        <fullName evidence="3">PD-(D/E)XK endonuclease-like domain-containing protein</fullName>
    </recommendedName>
</protein>
<reference evidence="1 2" key="1">
    <citation type="submission" date="2024-10" db="EMBL/GenBank/DDBJ databases">
        <title>The Natural Products Discovery Center: Release of the First 8490 Sequenced Strains for Exploring Actinobacteria Biosynthetic Diversity.</title>
        <authorList>
            <person name="Kalkreuter E."/>
            <person name="Kautsar S.A."/>
            <person name="Yang D."/>
            <person name="Bader C.D."/>
            <person name="Teijaro C.N."/>
            <person name="Fluegel L."/>
            <person name="Davis C.M."/>
            <person name="Simpson J.R."/>
            <person name="Lauterbach L."/>
            <person name="Steele A.D."/>
            <person name="Gui C."/>
            <person name="Meng S."/>
            <person name="Li G."/>
            <person name="Viehrig K."/>
            <person name="Ye F."/>
            <person name="Su P."/>
            <person name="Kiefer A.F."/>
            <person name="Nichols A."/>
            <person name="Cepeda A.J."/>
            <person name="Yan W."/>
            <person name="Fan B."/>
            <person name="Jiang Y."/>
            <person name="Adhikari A."/>
            <person name="Zheng C.-J."/>
            <person name="Schuster L."/>
            <person name="Cowan T.M."/>
            <person name="Smanski M.J."/>
            <person name="Chevrette M.G."/>
            <person name="De Carvalho L.P.S."/>
            <person name="Shen B."/>
        </authorList>
    </citation>
    <scope>NUCLEOTIDE SEQUENCE [LARGE SCALE GENOMIC DNA]</scope>
    <source>
        <strain evidence="1 2">NPDC004119</strain>
    </source>
</reference>
<dbReference type="Gene3D" id="3.90.320.10">
    <property type="match status" value="1"/>
</dbReference>
<name>A0ABW6P5S0_9NOCA</name>
<keyword evidence="2" id="KW-1185">Reference proteome</keyword>
<dbReference type="RefSeq" id="WP_387395990.1">
    <property type="nucleotide sequence ID" value="NZ_JBIAMT010000003.1"/>
</dbReference>
<comment type="caution">
    <text evidence="1">The sequence shown here is derived from an EMBL/GenBank/DDBJ whole genome shotgun (WGS) entry which is preliminary data.</text>
</comment>
<dbReference type="EMBL" id="JBIAMT010000003">
    <property type="protein sequence ID" value="MFF0498499.1"/>
    <property type="molecule type" value="Genomic_DNA"/>
</dbReference>
<gene>
    <name evidence="1" type="ORF">ACFYU5_18990</name>
</gene>
<sequence>MSEIVWEDAIIGQGLFKELIQIIRWGASNDPRSLQKAIGPSEIGHPCARRIAMSIMEEDKINDAPDPLPSLTGKAIHLLFLGGDGYKGIIQKWNEHIGYERFFCERKVHPRLGLGGSCDLYDTETKLVVDLKNPGWPALRKYKEADYPGVQYEVQLQDYGLGYERAGHEVEGVCILALPRGGDLKDAWWWGAKYSPEIAHQAHERLDEITLLATDLDVEHHPDRYRLIPATPQFCNWCPYHSEEPLPAHVPHCHGEDSEK</sequence>
<evidence type="ECO:0008006" key="3">
    <source>
        <dbReference type="Google" id="ProtNLM"/>
    </source>
</evidence>
<dbReference type="Proteomes" id="UP001601442">
    <property type="component" value="Unassembled WGS sequence"/>
</dbReference>
<organism evidence="1 2">
    <name type="scientific">Nocardia aobensis</name>
    <dbReference type="NCBI Taxonomy" id="257277"/>
    <lineage>
        <taxon>Bacteria</taxon>
        <taxon>Bacillati</taxon>
        <taxon>Actinomycetota</taxon>
        <taxon>Actinomycetes</taxon>
        <taxon>Mycobacteriales</taxon>
        <taxon>Nocardiaceae</taxon>
        <taxon>Nocardia</taxon>
    </lineage>
</organism>
<evidence type="ECO:0000313" key="2">
    <source>
        <dbReference type="Proteomes" id="UP001601442"/>
    </source>
</evidence>
<accession>A0ABW6P5S0</accession>